<dbReference type="InterPro" id="IPR055170">
    <property type="entry name" value="GFO_IDH_MocA-like_dom"/>
</dbReference>
<reference evidence="8" key="1">
    <citation type="journal article" date="2021" name="Nat. Commun.">
        <title>Genetic determinants of endophytism in the Arabidopsis root mycobiome.</title>
        <authorList>
            <person name="Mesny F."/>
            <person name="Miyauchi S."/>
            <person name="Thiergart T."/>
            <person name="Pickel B."/>
            <person name="Atanasova L."/>
            <person name="Karlsson M."/>
            <person name="Huettel B."/>
            <person name="Barry K.W."/>
            <person name="Haridas S."/>
            <person name="Chen C."/>
            <person name="Bauer D."/>
            <person name="Andreopoulos W."/>
            <person name="Pangilinan J."/>
            <person name="LaButti K."/>
            <person name="Riley R."/>
            <person name="Lipzen A."/>
            <person name="Clum A."/>
            <person name="Drula E."/>
            <person name="Henrissat B."/>
            <person name="Kohler A."/>
            <person name="Grigoriev I.V."/>
            <person name="Martin F.M."/>
            <person name="Hacquard S."/>
        </authorList>
    </citation>
    <scope>NUCLEOTIDE SEQUENCE</scope>
    <source>
        <strain evidence="8">MPI-CAGE-CH-0243</strain>
    </source>
</reference>
<comment type="similarity">
    <text evidence="1">Belongs to the Gfo/Idh/MocA family.</text>
</comment>
<keyword evidence="9" id="KW-1185">Reference proteome</keyword>
<keyword evidence="2" id="KW-0560">Oxidoreductase</keyword>
<proteinExistence type="inferred from homology"/>
<dbReference type="InterPro" id="IPR000683">
    <property type="entry name" value="Gfo/Idh/MocA-like_OxRdtase_N"/>
</dbReference>
<dbReference type="Pfam" id="PF22725">
    <property type="entry name" value="GFO_IDH_MocA_C3"/>
    <property type="match status" value="1"/>
</dbReference>
<dbReference type="EMBL" id="JAGMWT010000006">
    <property type="protein sequence ID" value="KAH7126958.1"/>
    <property type="molecule type" value="Genomic_DNA"/>
</dbReference>
<dbReference type="PANTHER" id="PTHR22604:SF105">
    <property type="entry name" value="TRANS-1,2-DIHYDROBENZENE-1,2-DIOL DEHYDROGENASE"/>
    <property type="match status" value="1"/>
</dbReference>
<evidence type="ECO:0000256" key="2">
    <source>
        <dbReference type="ARBA" id="ARBA00023002"/>
    </source>
</evidence>
<feature type="domain" description="Gfo/Idh/MocA-like oxidoreductase N-terminal" evidence="6">
    <location>
        <begin position="27"/>
        <end position="134"/>
    </location>
</feature>
<dbReference type="SUPFAM" id="SSF51735">
    <property type="entry name" value="NAD(P)-binding Rossmann-fold domains"/>
    <property type="match status" value="1"/>
</dbReference>
<comment type="caution">
    <text evidence="8">The sequence shown here is derived from an EMBL/GenBank/DDBJ whole genome shotgun (WGS) entry which is preliminary data.</text>
</comment>
<organism evidence="8 9">
    <name type="scientific">Dendryphion nanum</name>
    <dbReference type="NCBI Taxonomy" id="256645"/>
    <lineage>
        <taxon>Eukaryota</taxon>
        <taxon>Fungi</taxon>
        <taxon>Dikarya</taxon>
        <taxon>Ascomycota</taxon>
        <taxon>Pezizomycotina</taxon>
        <taxon>Dothideomycetes</taxon>
        <taxon>Pleosporomycetidae</taxon>
        <taxon>Pleosporales</taxon>
        <taxon>Torulaceae</taxon>
        <taxon>Dendryphion</taxon>
    </lineage>
</organism>
<gene>
    <name evidence="8" type="ORF">B0J11DRAFT_567701</name>
</gene>
<dbReference type="GO" id="GO:0047837">
    <property type="term" value="F:D-xylose 1-dehydrogenase (NADP+) activity"/>
    <property type="evidence" value="ECO:0007669"/>
    <property type="project" value="UniProtKB-EC"/>
</dbReference>
<evidence type="ECO:0000259" key="7">
    <source>
        <dbReference type="Pfam" id="PF22725"/>
    </source>
</evidence>
<feature type="domain" description="GFO/IDH/MocA-like oxidoreductase" evidence="7">
    <location>
        <begin position="185"/>
        <end position="266"/>
    </location>
</feature>
<evidence type="ECO:0000256" key="5">
    <source>
        <dbReference type="ARBA" id="ARBA00049233"/>
    </source>
</evidence>
<comment type="catalytic activity">
    <reaction evidence="5">
        <text>D-xylose + NADP(+) = D-xylono-1,5-lactone + NADPH + H(+)</text>
        <dbReference type="Rhea" id="RHEA:22000"/>
        <dbReference type="ChEBI" id="CHEBI:15378"/>
        <dbReference type="ChEBI" id="CHEBI:15867"/>
        <dbReference type="ChEBI" id="CHEBI:53455"/>
        <dbReference type="ChEBI" id="CHEBI:57783"/>
        <dbReference type="ChEBI" id="CHEBI:58349"/>
        <dbReference type="EC" id="1.1.1.179"/>
    </reaction>
</comment>
<dbReference type="InterPro" id="IPR050984">
    <property type="entry name" value="Gfo/Idh/MocA_domain"/>
</dbReference>
<evidence type="ECO:0000256" key="4">
    <source>
        <dbReference type="ARBA" id="ARBA00042988"/>
    </source>
</evidence>
<name>A0A9P9DX09_9PLEO</name>
<evidence type="ECO:0000313" key="8">
    <source>
        <dbReference type="EMBL" id="KAH7126958.1"/>
    </source>
</evidence>
<dbReference type="SUPFAM" id="SSF55347">
    <property type="entry name" value="Glyceraldehyde-3-phosphate dehydrogenase-like, C-terminal domain"/>
    <property type="match status" value="1"/>
</dbReference>
<sequence length="422" mass="47309">MSGFLTFLKRFYRVLNPPVVPKRDGALRFGILGAANIAPQSIIAPAKYHSEVVIAAVAARDPKKAEAYAKKHNIPIVHKTYDDLIGDPSIDCIYNPLPNGLHYEWTLKALKAGKSVLLEKPSVSNAAEAKSLFRHPILRNENAPVLLEAFHYRFHPAWQSFLTLIDASEVEHVEVKNSLFPGLFAKDDIRFNYSLSGGALMDFGTYAVSSMRGIFRSEPTEITTARSRPLPNGRDDKIDEAMDAEYLFANGGTAKISVDVAARGGYWFPSLTKSWPSFANFPPTIKVRLSPKEDIIPDGSRKTTKRELAFHNYMGPFLWHRIDITTTTTFYAADQSGKIVKTEKKTESKKEYSWSQDGHVNPGEAWWTTYRYQLEEFVNKVKGRKGSGVWISGEDSIAQMETIDQTYLKSGLPLRPTSQALE</sequence>
<dbReference type="OrthoDB" id="6417021at2759"/>
<evidence type="ECO:0000313" key="9">
    <source>
        <dbReference type="Proteomes" id="UP000700596"/>
    </source>
</evidence>
<evidence type="ECO:0000259" key="6">
    <source>
        <dbReference type="Pfam" id="PF01408"/>
    </source>
</evidence>
<dbReference type="AlphaFoldDB" id="A0A9P9DX09"/>
<dbReference type="PANTHER" id="PTHR22604">
    <property type="entry name" value="OXIDOREDUCTASES"/>
    <property type="match status" value="1"/>
</dbReference>
<evidence type="ECO:0000256" key="1">
    <source>
        <dbReference type="ARBA" id="ARBA00010928"/>
    </source>
</evidence>
<dbReference type="EC" id="1.1.1.179" evidence="3"/>
<protein>
    <recommendedName>
        <fullName evidence="3">D-xylose 1-dehydrogenase (NADP(+), D-xylono-1,5-lactone-forming)</fullName>
        <ecNumber evidence="3">1.1.1.179</ecNumber>
    </recommendedName>
    <alternativeName>
        <fullName evidence="4">D-xylose-NADP dehydrogenase</fullName>
    </alternativeName>
</protein>
<evidence type="ECO:0000256" key="3">
    <source>
        <dbReference type="ARBA" id="ARBA00038984"/>
    </source>
</evidence>
<dbReference type="Gene3D" id="3.30.360.10">
    <property type="entry name" value="Dihydrodipicolinate Reductase, domain 2"/>
    <property type="match status" value="1"/>
</dbReference>
<dbReference type="InterPro" id="IPR036291">
    <property type="entry name" value="NAD(P)-bd_dom_sf"/>
</dbReference>
<dbReference type="Proteomes" id="UP000700596">
    <property type="component" value="Unassembled WGS sequence"/>
</dbReference>
<dbReference type="Gene3D" id="3.40.50.720">
    <property type="entry name" value="NAD(P)-binding Rossmann-like Domain"/>
    <property type="match status" value="1"/>
</dbReference>
<dbReference type="Pfam" id="PF01408">
    <property type="entry name" value="GFO_IDH_MocA"/>
    <property type="match status" value="1"/>
</dbReference>
<dbReference type="GO" id="GO:0000166">
    <property type="term" value="F:nucleotide binding"/>
    <property type="evidence" value="ECO:0007669"/>
    <property type="project" value="InterPro"/>
</dbReference>
<accession>A0A9P9DX09</accession>